<evidence type="ECO:0000313" key="3">
    <source>
        <dbReference type="EMBL" id="RSD26454.1"/>
    </source>
</evidence>
<dbReference type="SUPFAM" id="SSF47413">
    <property type="entry name" value="lambda repressor-like DNA-binding domains"/>
    <property type="match status" value="1"/>
</dbReference>
<dbReference type="InterPro" id="IPR050807">
    <property type="entry name" value="TransReg_Diox_bact_type"/>
</dbReference>
<evidence type="ECO:0000313" key="4">
    <source>
        <dbReference type="Proteomes" id="UP000267081"/>
    </source>
</evidence>
<evidence type="ECO:0000256" key="1">
    <source>
        <dbReference type="ARBA" id="ARBA00023125"/>
    </source>
</evidence>
<reference evidence="3 4" key="1">
    <citation type="submission" date="2018-12" db="EMBL/GenBank/DDBJ databases">
        <title>Amycolatopsis eburnea sp. nov. actinomycete associate with arbuscular mycorrhiza fungal spore.</title>
        <authorList>
            <person name="Lumyong S."/>
            <person name="Chaiya L."/>
        </authorList>
    </citation>
    <scope>NUCLEOTIDE SEQUENCE [LARGE SCALE GENOMIC DNA]</scope>
    <source>
        <strain evidence="3 4">GLM-1</strain>
    </source>
</reference>
<protein>
    <submittedName>
        <fullName evidence="3">Helix-turn-helix domain-containing protein</fullName>
    </submittedName>
</protein>
<dbReference type="GO" id="GO:0003700">
    <property type="term" value="F:DNA-binding transcription factor activity"/>
    <property type="evidence" value="ECO:0007669"/>
    <property type="project" value="TreeGrafter"/>
</dbReference>
<accession>A0A427TPX2</accession>
<evidence type="ECO:0000259" key="2">
    <source>
        <dbReference type="PROSITE" id="PS50943"/>
    </source>
</evidence>
<dbReference type="PROSITE" id="PS50943">
    <property type="entry name" value="HTH_CROC1"/>
    <property type="match status" value="1"/>
</dbReference>
<dbReference type="PANTHER" id="PTHR46797">
    <property type="entry name" value="HTH-TYPE TRANSCRIPTIONAL REGULATOR"/>
    <property type="match status" value="1"/>
</dbReference>
<dbReference type="SMART" id="SM00530">
    <property type="entry name" value="HTH_XRE"/>
    <property type="match status" value="1"/>
</dbReference>
<dbReference type="InterPro" id="IPR010982">
    <property type="entry name" value="Lambda_DNA-bd_dom_sf"/>
</dbReference>
<proteinExistence type="predicted"/>
<dbReference type="Gene3D" id="1.10.260.40">
    <property type="entry name" value="lambda repressor-like DNA-binding domains"/>
    <property type="match status" value="1"/>
</dbReference>
<dbReference type="EMBL" id="RSEC01000002">
    <property type="protein sequence ID" value="RSD26454.1"/>
    <property type="molecule type" value="Genomic_DNA"/>
</dbReference>
<dbReference type="AlphaFoldDB" id="A0A427TPX2"/>
<gene>
    <name evidence="3" type="ORF">EIY87_00105</name>
</gene>
<sequence>MSEFARALGERVRAARQAKVPKAFSLERLGRRSRVHWTYIGQIERGEANPSIVVLARIAHALEVDLAELVAGLPEPPPGKDPDE</sequence>
<keyword evidence="1" id="KW-0238">DNA-binding</keyword>
<organism evidence="3 4">
    <name type="scientific">Amycolatopsis eburnea</name>
    <dbReference type="NCBI Taxonomy" id="2267691"/>
    <lineage>
        <taxon>Bacteria</taxon>
        <taxon>Bacillati</taxon>
        <taxon>Actinomycetota</taxon>
        <taxon>Actinomycetes</taxon>
        <taxon>Pseudonocardiales</taxon>
        <taxon>Pseudonocardiaceae</taxon>
        <taxon>Amycolatopsis</taxon>
    </lineage>
</organism>
<dbReference type="CDD" id="cd00093">
    <property type="entry name" value="HTH_XRE"/>
    <property type="match status" value="1"/>
</dbReference>
<dbReference type="InterPro" id="IPR001387">
    <property type="entry name" value="Cro/C1-type_HTH"/>
</dbReference>
<dbReference type="Pfam" id="PF13560">
    <property type="entry name" value="HTH_31"/>
    <property type="match status" value="1"/>
</dbReference>
<feature type="domain" description="HTH cro/C1-type" evidence="2">
    <location>
        <begin position="12"/>
        <end position="69"/>
    </location>
</feature>
<dbReference type="OrthoDB" id="5584941at2"/>
<dbReference type="GO" id="GO:0003677">
    <property type="term" value="F:DNA binding"/>
    <property type="evidence" value="ECO:0007669"/>
    <property type="project" value="UniProtKB-KW"/>
</dbReference>
<dbReference type="GO" id="GO:0005829">
    <property type="term" value="C:cytosol"/>
    <property type="evidence" value="ECO:0007669"/>
    <property type="project" value="TreeGrafter"/>
</dbReference>
<dbReference type="Proteomes" id="UP000267081">
    <property type="component" value="Unassembled WGS sequence"/>
</dbReference>
<comment type="caution">
    <text evidence="3">The sequence shown here is derived from an EMBL/GenBank/DDBJ whole genome shotgun (WGS) entry which is preliminary data.</text>
</comment>
<dbReference type="PANTHER" id="PTHR46797:SF1">
    <property type="entry name" value="METHYLPHOSPHONATE SYNTHASE"/>
    <property type="match status" value="1"/>
</dbReference>
<name>A0A427TPX2_9PSEU</name>
<keyword evidence="4" id="KW-1185">Reference proteome</keyword>